<dbReference type="Gene3D" id="3.40.390.10">
    <property type="entry name" value="Collagenase (Catalytic Domain)"/>
    <property type="match status" value="1"/>
</dbReference>
<dbReference type="AlphaFoldDB" id="A0A8X6NA62"/>
<dbReference type="PANTHER" id="PTHR11733">
    <property type="entry name" value="ZINC METALLOPROTEASE FAMILY M13 NEPRILYSIN-RELATED"/>
    <property type="match status" value="1"/>
</dbReference>
<comment type="similarity">
    <text evidence="1">Belongs to the peptidase M13 family.</text>
</comment>
<dbReference type="GO" id="GO:0016485">
    <property type="term" value="P:protein processing"/>
    <property type="evidence" value="ECO:0007669"/>
    <property type="project" value="TreeGrafter"/>
</dbReference>
<dbReference type="PROSITE" id="PS51885">
    <property type="entry name" value="NEPRILYSIN"/>
    <property type="match status" value="1"/>
</dbReference>
<dbReference type="GO" id="GO:0005886">
    <property type="term" value="C:plasma membrane"/>
    <property type="evidence" value="ECO:0007669"/>
    <property type="project" value="TreeGrafter"/>
</dbReference>
<comment type="caution">
    <text evidence="3">The sequence shown here is derived from an EMBL/GenBank/DDBJ whole genome shotgun (WGS) entry which is preliminary data.</text>
</comment>
<dbReference type="Pfam" id="PF05649">
    <property type="entry name" value="Peptidase_M13_N"/>
    <property type="match status" value="1"/>
</dbReference>
<evidence type="ECO:0000256" key="1">
    <source>
        <dbReference type="ARBA" id="ARBA00007357"/>
    </source>
</evidence>
<proteinExistence type="inferred from homology"/>
<feature type="domain" description="Peptidase M13 N-terminal" evidence="2">
    <location>
        <begin position="84"/>
        <end position="173"/>
    </location>
</feature>
<dbReference type="SUPFAM" id="SSF55486">
    <property type="entry name" value="Metalloproteases ('zincins'), catalytic domain"/>
    <property type="match status" value="1"/>
</dbReference>
<name>A0A8X6NA62_NEPPI</name>
<dbReference type="InterPro" id="IPR008753">
    <property type="entry name" value="Peptidase_M13_N"/>
</dbReference>
<dbReference type="GO" id="GO:0004222">
    <property type="term" value="F:metalloendopeptidase activity"/>
    <property type="evidence" value="ECO:0007669"/>
    <property type="project" value="InterPro"/>
</dbReference>
<gene>
    <name evidence="3" type="primary">Ece1</name>
    <name evidence="3" type="ORF">NPIL_233851</name>
</gene>
<reference evidence="3" key="1">
    <citation type="submission" date="2020-08" db="EMBL/GenBank/DDBJ databases">
        <title>Multicomponent nature underlies the extraordinary mechanical properties of spider dragline silk.</title>
        <authorList>
            <person name="Kono N."/>
            <person name="Nakamura H."/>
            <person name="Mori M."/>
            <person name="Yoshida Y."/>
            <person name="Ohtoshi R."/>
            <person name="Malay A.D."/>
            <person name="Moran D.A.P."/>
            <person name="Tomita M."/>
            <person name="Numata K."/>
            <person name="Arakawa K."/>
        </authorList>
    </citation>
    <scope>NUCLEOTIDE SEQUENCE</scope>
</reference>
<dbReference type="OrthoDB" id="6475849at2759"/>
<sequence>MNGNQDRIFVPKKRNFWQRRSKMEKILLVATVLLLLLGIFLFTISMVQIHKTGMKADSGEICLTSTCVTVAANIINFMDQSADPCEDIYQYACGGWMKFNPLPTHKSEWNRHAELTEINYNILKYVLEDENFPLKSEAERKARTLYKSCMNETRIEELGLQPLIDLLNKVSSILRTNKFYHEIYRAVP</sequence>
<keyword evidence="4" id="KW-1185">Reference proteome</keyword>
<organism evidence="3 4">
    <name type="scientific">Nephila pilipes</name>
    <name type="common">Giant wood spider</name>
    <name type="synonym">Nephila maculata</name>
    <dbReference type="NCBI Taxonomy" id="299642"/>
    <lineage>
        <taxon>Eukaryota</taxon>
        <taxon>Metazoa</taxon>
        <taxon>Ecdysozoa</taxon>
        <taxon>Arthropoda</taxon>
        <taxon>Chelicerata</taxon>
        <taxon>Arachnida</taxon>
        <taxon>Araneae</taxon>
        <taxon>Araneomorphae</taxon>
        <taxon>Entelegynae</taxon>
        <taxon>Araneoidea</taxon>
        <taxon>Nephilidae</taxon>
        <taxon>Nephila</taxon>
    </lineage>
</organism>
<evidence type="ECO:0000313" key="4">
    <source>
        <dbReference type="Proteomes" id="UP000887013"/>
    </source>
</evidence>
<dbReference type="InterPro" id="IPR000718">
    <property type="entry name" value="Peptidase_M13"/>
</dbReference>
<dbReference type="Proteomes" id="UP000887013">
    <property type="component" value="Unassembled WGS sequence"/>
</dbReference>
<dbReference type="PANTHER" id="PTHR11733:SF240">
    <property type="entry name" value="GH14155P-RELATED"/>
    <property type="match status" value="1"/>
</dbReference>
<accession>A0A8X6NA62</accession>
<dbReference type="InterPro" id="IPR024079">
    <property type="entry name" value="MetalloPept_cat_dom_sf"/>
</dbReference>
<dbReference type="EMBL" id="BMAW01007401">
    <property type="protein sequence ID" value="GFT03653.1"/>
    <property type="molecule type" value="Genomic_DNA"/>
</dbReference>
<evidence type="ECO:0000259" key="2">
    <source>
        <dbReference type="Pfam" id="PF05649"/>
    </source>
</evidence>
<protein>
    <submittedName>
        <fullName evidence="3">Endothelin-converting enzyme 1</fullName>
    </submittedName>
</protein>
<evidence type="ECO:0000313" key="3">
    <source>
        <dbReference type="EMBL" id="GFT03653.1"/>
    </source>
</evidence>